<gene>
    <name evidence="2" type="ORF">FQV37_2321</name>
</gene>
<dbReference type="RefSeq" id="WP_160023807.1">
    <property type="nucleotide sequence ID" value="NZ_VZIZ01000051.1"/>
</dbReference>
<comment type="caution">
    <text evidence="2">The sequence shown here is derived from an EMBL/GenBank/DDBJ whole genome shotgun (WGS) entry which is preliminary data.</text>
</comment>
<evidence type="ECO:0008006" key="4">
    <source>
        <dbReference type="Google" id="ProtNLM"/>
    </source>
</evidence>
<feature type="region of interest" description="Disordered" evidence="1">
    <location>
        <begin position="136"/>
        <end position="156"/>
    </location>
</feature>
<reference evidence="2 3" key="1">
    <citation type="submission" date="2019-09" db="EMBL/GenBank/DDBJ databases">
        <title>Draft genome sequence of Psychrobacter nivimaris LAMA 639, in search for biotechnological relevant genes.</title>
        <authorList>
            <person name="Lima A.O.S."/>
            <person name="Staloch B.E.K."/>
            <person name="Freitas R.C."/>
            <person name="Niero H."/>
            <person name="Silva M.A.C."/>
        </authorList>
    </citation>
    <scope>NUCLEOTIDE SEQUENCE [LARGE SCALE GENOMIC DNA]</scope>
    <source>
        <strain evidence="2 3">LAMA 639</strain>
    </source>
</reference>
<name>A0A6N7BUT2_9GAMM</name>
<evidence type="ECO:0000256" key="1">
    <source>
        <dbReference type="SAM" id="MobiDB-lite"/>
    </source>
</evidence>
<keyword evidence="3" id="KW-1185">Reference proteome</keyword>
<organism evidence="2 3">
    <name type="scientific">Psychrobacter nivimaris</name>
    <dbReference type="NCBI Taxonomy" id="281738"/>
    <lineage>
        <taxon>Bacteria</taxon>
        <taxon>Pseudomonadati</taxon>
        <taxon>Pseudomonadota</taxon>
        <taxon>Gammaproteobacteria</taxon>
        <taxon>Moraxellales</taxon>
        <taxon>Moraxellaceae</taxon>
        <taxon>Psychrobacter</taxon>
    </lineage>
</organism>
<accession>A0A6N7BUT2</accession>
<proteinExistence type="predicted"/>
<evidence type="ECO:0000313" key="3">
    <source>
        <dbReference type="Proteomes" id="UP000471465"/>
    </source>
</evidence>
<evidence type="ECO:0000313" key="2">
    <source>
        <dbReference type="EMBL" id="KAF0567375.1"/>
    </source>
</evidence>
<dbReference type="EMBL" id="VZIZ01000051">
    <property type="protein sequence ID" value="KAF0567375.1"/>
    <property type="molecule type" value="Genomic_DNA"/>
</dbReference>
<protein>
    <recommendedName>
        <fullName evidence="4">Phage protein</fullName>
    </recommendedName>
</protein>
<dbReference type="AlphaFoldDB" id="A0A6N7BUT2"/>
<feature type="compositionally biased region" description="Polar residues" evidence="1">
    <location>
        <begin position="146"/>
        <end position="156"/>
    </location>
</feature>
<dbReference type="Proteomes" id="UP000471465">
    <property type="component" value="Unassembled WGS sequence"/>
</dbReference>
<sequence>MAITLKDLKPKKLGEVVRELNYKDLVSFTMRISDDKDYVSAIKQIQKPEKPLTKDSLSKANNAVETLSQGEAMMIIIGEYVITEWDVKTSDGKVAPINGDNFMALCASVGDDDENAEFVGFISDNFHEMAKEFALQASETKKKPSRSSTGTKKAAS</sequence>